<dbReference type="EC" id="2.3.1.225" evidence="8"/>
<dbReference type="AlphaFoldDB" id="A0A7J7DE09"/>
<dbReference type="PANTHER" id="PTHR22883:SF127">
    <property type="entry name" value="ZDHHC-TYPE PALMITOYLTRANSFERASE 3-RELATED"/>
    <property type="match status" value="1"/>
</dbReference>
<feature type="transmembrane region" description="Helical" evidence="8">
    <location>
        <begin position="33"/>
        <end position="51"/>
    </location>
</feature>
<proteinExistence type="inferred from homology"/>
<name>A0A7J7DE09_TRIWF</name>
<evidence type="ECO:0000256" key="4">
    <source>
        <dbReference type="ARBA" id="ARBA00022692"/>
    </source>
</evidence>
<evidence type="ECO:0000256" key="6">
    <source>
        <dbReference type="ARBA" id="ARBA00023136"/>
    </source>
</evidence>
<evidence type="ECO:0000256" key="2">
    <source>
        <dbReference type="ARBA" id="ARBA00008574"/>
    </source>
</evidence>
<sequence length="344" mass="38694">MMMKIEIEIIGKSWAQEMLEFPDQRKPLVCSKLIGPCTVSCIFVLLTQFALSLVPRFFATSSIAIQLALSGPSPLSLYTTNGINLCDSVQIGNCKFSFVAALVLVIVLGSGGWCRRLLGVYASAPAFVVFNILFIWGVYIAVIRRAVAKIMDVAFSGEVLMLIIGLCRIMSSDPGYVRHNSSCPEGVEALDENSLSQRRIRYCKKCKAYIKGFDHHCPAFGNCIGKNNYILFIFLLLGFLTTEVSYLLCLIQFTKKSRSFDRTRLETSLSRSLAISTMLFSLFQVLWQVVFLIWHFYCICSNITTDEWINWTKYPEFQIILGSLPECDLATVRSKECCLNGMDI</sequence>
<dbReference type="GO" id="GO:0006612">
    <property type="term" value="P:protein targeting to membrane"/>
    <property type="evidence" value="ECO:0007669"/>
    <property type="project" value="TreeGrafter"/>
</dbReference>
<feature type="transmembrane region" description="Helical" evidence="8">
    <location>
        <begin position="153"/>
        <end position="171"/>
    </location>
</feature>
<dbReference type="PROSITE" id="PS50216">
    <property type="entry name" value="DHHC"/>
    <property type="match status" value="1"/>
</dbReference>
<organism evidence="10 11">
    <name type="scientific">Tripterygium wilfordii</name>
    <name type="common">Thunder God vine</name>
    <dbReference type="NCBI Taxonomy" id="458696"/>
    <lineage>
        <taxon>Eukaryota</taxon>
        <taxon>Viridiplantae</taxon>
        <taxon>Streptophyta</taxon>
        <taxon>Embryophyta</taxon>
        <taxon>Tracheophyta</taxon>
        <taxon>Spermatophyta</taxon>
        <taxon>Magnoliopsida</taxon>
        <taxon>eudicotyledons</taxon>
        <taxon>Gunneridae</taxon>
        <taxon>Pentapetalae</taxon>
        <taxon>rosids</taxon>
        <taxon>fabids</taxon>
        <taxon>Celastrales</taxon>
        <taxon>Celastraceae</taxon>
        <taxon>Tripterygium</taxon>
    </lineage>
</organism>
<comment type="domain">
    <text evidence="8">The DHHC domain is required for palmitoyltransferase activity.</text>
</comment>
<evidence type="ECO:0000256" key="5">
    <source>
        <dbReference type="ARBA" id="ARBA00022989"/>
    </source>
</evidence>
<comment type="caution">
    <text evidence="10">The sequence shown here is derived from an EMBL/GenBank/DDBJ whole genome shotgun (WGS) entry which is preliminary data.</text>
</comment>
<dbReference type="Pfam" id="PF01529">
    <property type="entry name" value="DHHC"/>
    <property type="match status" value="1"/>
</dbReference>
<evidence type="ECO:0000259" key="9">
    <source>
        <dbReference type="Pfam" id="PF01529"/>
    </source>
</evidence>
<feature type="transmembrane region" description="Helical" evidence="8">
    <location>
        <begin position="229"/>
        <end position="251"/>
    </location>
</feature>
<keyword evidence="4 8" id="KW-0812">Transmembrane</keyword>
<keyword evidence="7 8" id="KW-0012">Acyltransferase</keyword>
<dbReference type="Proteomes" id="UP000593562">
    <property type="component" value="Unassembled WGS sequence"/>
</dbReference>
<feature type="transmembrane region" description="Helical" evidence="8">
    <location>
        <begin position="272"/>
        <end position="297"/>
    </location>
</feature>
<keyword evidence="6 8" id="KW-0472">Membrane</keyword>
<evidence type="ECO:0000313" key="11">
    <source>
        <dbReference type="Proteomes" id="UP000593562"/>
    </source>
</evidence>
<feature type="transmembrane region" description="Helical" evidence="8">
    <location>
        <begin position="119"/>
        <end position="141"/>
    </location>
</feature>
<comment type="catalytic activity">
    <reaction evidence="8">
        <text>L-cysteinyl-[protein] + hexadecanoyl-CoA = S-hexadecanoyl-L-cysteinyl-[protein] + CoA</text>
        <dbReference type="Rhea" id="RHEA:36683"/>
        <dbReference type="Rhea" id="RHEA-COMP:10131"/>
        <dbReference type="Rhea" id="RHEA-COMP:11032"/>
        <dbReference type="ChEBI" id="CHEBI:29950"/>
        <dbReference type="ChEBI" id="CHEBI:57287"/>
        <dbReference type="ChEBI" id="CHEBI:57379"/>
        <dbReference type="ChEBI" id="CHEBI:74151"/>
        <dbReference type="EC" id="2.3.1.225"/>
    </reaction>
</comment>
<reference evidence="10 11" key="1">
    <citation type="journal article" date="2020" name="Nat. Commun.">
        <title>Genome of Tripterygium wilfordii and identification of cytochrome P450 involved in triptolide biosynthesis.</title>
        <authorList>
            <person name="Tu L."/>
            <person name="Su P."/>
            <person name="Zhang Z."/>
            <person name="Gao L."/>
            <person name="Wang J."/>
            <person name="Hu T."/>
            <person name="Zhou J."/>
            <person name="Zhang Y."/>
            <person name="Zhao Y."/>
            <person name="Liu Y."/>
            <person name="Song Y."/>
            <person name="Tong Y."/>
            <person name="Lu Y."/>
            <person name="Yang J."/>
            <person name="Xu C."/>
            <person name="Jia M."/>
            <person name="Peters R.J."/>
            <person name="Huang L."/>
            <person name="Gao W."/>
        </authorList>
    </citation>
    <scope>NUCLEOTIDE SEQUENCE [LARGE SCALE GENOMIC DNA]</scope>
    <source>
        <strain evidence="11">cv. XIE 37</strain>
        <tissue evidence="10">Leaf</tissue>
    </source>
</reference>
<dbReference type="InterPro" id="IPR039859">
    <property type="entry name" value="PFA4/ZDH16/20/ERF2-like"/>
</dbReference>
<keyword evidence="3 8" id="KW-0808">Transferase</keyword>
<dbReference type="InterPro" id="IPR001594">
    <property type="entry name" value="Palmitoyltrfase_DHHC"/>
</dbReference>
<keyword evidence="11" id="KW-1185">Reference proteome</keyword>
<feature type="domain" description="Palmitoyltransferase DHHC" evidence="9">
    <location>
        <begin position="196"/>
        <end position="311"/>
    </location>
</feature>
<accession>A0A7J7DE09</accession>
<gene>
    <name evidence="10" type="ORF">HS088_TW07G00190</name>
</gene>
<evidence type="ECO:0000256" key="3">
    <source>
        <dbReference type="ARBA" id="ARBA00022679"/>
    </source>
</evidence>
<dbReference type="PANTHER" id="PTHR22883">
    <property type="entry name" value="ZINC FINGER DHHC DOMAIN CONTAINING PROTEIN"/>
    <property type="match status" value="1"/>
</dbReference>
<comment type="similarity">
    <text evidence="2 8">Belongs to the DHHC palmitoyltransferase family.</text>
</comment>
<evidence type="ECO:0000256" key="7">
    <source>
        <dbReference type="ARBA" id="ARBA00023315"/>
    </source>
</evidence>
<keyword evidence="5 8" id="KW-1133">Transmembrane helix</keyword>
<protein>
    <recommendedName>
        <fullName evidence="8">S-acyltransferase</fullName>
        <ecNumber evidence="8">2.3.1.225</ecNumber>
    </recommendedName>
    <alternativeName>
        <fullName evidence="8">Palmitoyltransferase</fullName>
    </alternativeName>
</protein>
<evidence type="ECO:0000256" key="1">
    <source>
        <dbReference type="ARBA" id="ARBA00004127"/>
    </source>
</evidence>
<evidence type="ECO:0000256" key="8">
    <source>
        <dbReference type="RuleBase" id="RU079119"/>
    </source>
</evidence>
<comment type="subcellular location">
    <subcellularLocation>
        <location evidence="1">Endomembrane system</location>
        <topology evidence="1">Multi-pass membrane protein</topology>
    </subcellularLocation>
</comment>
<dbReference type="EMBL" id="JAAARO010000007">
    <property type="protein sequence ID" value="KAF5744615.1"/>
    <property type="molecule type" value="Genomic_DNA"/>
</dbReference>
<dbReference type="GO" id="GO:0019706">
    <property type="term" value="F:protein-cysteine S-palmitoyltransferase activity"/>
    <property type="evidence" value="ECO:0007669"/>
    <property type="project" value="UniProtKB-EC"/>
</dbReference>
<feature type="transmembrane region" description="Helical" evidence="8">
    <location>
        <begin position="96"/>
        <end position="113"/>
    </location>
</feature>
<dbReference type="GO" id="GO:0005783">
    <property type="term" value="C:endoplasmic reticulum"/>
    <property type="evidence" value="ECO:0007669"/>
    <property type="project" value="TreeGrafter"/>
</dbReference>
<comment type="caution">
    <text evidence="8">Lacks conserved residue(s) required for the propagation of feature annotation.</text>
</comment>
<dbReference type="InParanoid" id="A0A7J7DE09"/>
<evidence type="ECO:0000313" key="10">
    <source>
        <dbReference type="EMBL" id="KAF5744615.1"/>
    </source>
</evidence>
<dbReference type="GO" id="GO:0005794">
    <property type="term" value="C:Golgi apparatus"/>
    <property type="evidence" value="ECO:0007669"/>
    <property type="project" value="TreeGrafter"/>
</dbReference>
<feature type="transmembrane region" description="Helical" evidence="8">
    <location>
        <begin position="57"/>
        <end position="75"/>
    </location>
</feature>